<evidence type="ECO:0000313" key="1">
    <source>
        <dbReference type="EMBL" id="GME28672.1"/>
    </source>
</evidence>
<sequence length="508" mass="55672">MTVLPPSTPQGGSEPTLSLPPLRTLLWATTALLLLIHVLQTLRTAYLTPLRRVPGPWYAALTHLPLKYATLRGRRLHHIHALHGRHGPLVRVAPTELAAAAPADFRAVHRVGGGFVKAEWYGRFRNSAIDDVFSLRDARAHAARRKMLARAFGKGALRAAWEGVVRKRVERAVGRVREEAVREGGAGGADVYKWWTLMTADVIGQVAFGCDFGLVELGKYTPEMEDFELAAAVGAFRAEFTWLHDFLQWLRLPGLRYFAEASERFMNYANVAVANARAGNIGTSNIFNAVLAEHEKDAAAMDDMTIKCEAVGLIAAGSGTTAVTLTYLVWAVLSRPDLQKRLEDEVGALEELSDVQLEELPLLNAIIDESLRVYGAAPGSLPRVVPEGGATLSGYYVPAGTTVSTQAYSIHRDEEVFPDAEKFDPDRFLTDPVLAERQRAVMNPFGGGARTCLGVHLARMELRHAAAFFFRECRGATLAAETTEESMEITHHFLIAPAARKCNVCIKA</sequence>
<comment type="caution">
    <text evidence="1">The sequence shown here is derived from an EMBL/GenBank/DDBJ whole genome shotgun (WGS) entry which is preliminary data.</text>
</comment>
<keyword evidence="2" id="KW-1185">Reference proteome</keyword>
<dbReference type="Proteomes" id="UP001165186">
    <property type="component" value="Unassembled WGS sequence"/>
</dbReference>
<accession>A0ACB5S786</accession>
<protein>
    <submittedName>
        <fullName evidence="1">Uncharacterized protein</fullName>
    </submittedName>
</protein>
<name>A0ACB5S786_9PEZI</name>
<evidence type="ECO:0000313" key="2">
    <source>
        <dbReference type="Proteomes" id="UP001165186"/>
    </source>
</evidence>
<dbReference type="EMBL" id="BSXG01000051">
    <property type="protein sequence ID" value="GME28672.1"/>
    <property type="molecule type" value="Genomic_DNA"/>
</dbReference>
<reference evidence="1" key="1">
    <citation type="submission" date="2024-09" db="EMBL/GenBank/DDBJ databases">
        <title>Draft Genome Sequences of Neofusicoccum parvum.</title>
        <authorList>
            <person name="Ashida A."/>
            <person name="Camagna M."/>
            <person name="Tanaka A."/>
            <person name="Takemoto D."/>
        </authorList>
    </citation>
    <scope>NUCLEOTIDE SEQUENCE</scope>
    <source>
        <strain evidence="1">PPO83</strain>
    </source>
</reference>
<proteinExistence type="predicted"/>
<organism evidence="1 2">
    <name type="scientific">Neofusicoccum parvum</name>
    <dbReference type="NCBI Taxonomy" id="310453"/>
    <lineage>
        <taxon>Eukaryota</taxon>
        <taxon>Fungi</taxon>
        <taxon>Dikarya</taxon>
        <taxon>Ascomycota</taxon>
        <taxon>Pezizomycotina</taxon>
        <taxon>Dothideomycetes</taxon>
        <taxon>Dothideomycetes incertae sedis</taxon>
        <taxon>Botryosphaeriales</taxon>
        <taxon>Botryosphaeriaceae</taxon>
        <taxon>Neofusicoccum</taxon>
    </lineage>
</organism>
<gene>
    <name evidence="1" type="primary">g889</name>
    <name evidence="1" type="ORF">NpPPO83_00000889</name>
</gene>